<dbReference type="Gene3D" id="3.30.710.10">
    <property type="entry name" value="Potassium Channel Kv1.1, Chain A"/>
    <property type="match status" value="1"/>
</dbReference>
<dbReference type="PROSITE" id="PS50097">
    <property type="entry name" value="BTB"/>
    <property type="match status" value="1"/>
</dbReference>
<dbReference type="AlphaFoldDB" id="A0ABD2JV34"/>
<sequence length="107" mass="11684">MSKLCPVSHRIGLLLGTGKGADVHFLVGRDEVKEHLSAHKLILAASSEVFEAMFRFDELNETRPPVKKVAKMANSAVDDAAARGTLIIPSSNFSVPIRERWPTPSDC</sequence>
<keyword evidence="3" id="KW-1185">Reference proteome</keyword>
<dbReference type="Proteomes" id="UP001620645">
    <property type="component" value="Unassembled WGS sequence"/>
</dbReference>
<dbReference type="Pfam" id="PF00651">
    <property type="entry name" value="BTB"/>
    <property type="match status" value="1"/>
</dbReference>
<name>A0ABD2JV34_HETSC</name>
<accession>A0ABD2JV34</accession>
<organism evidence="2 3">
    <name type="scientific">Heterodera schachtii</name>
    <name type="common">Sugarbeet cyst nematode worm</name>
    <name type="synonym">Tylenchus schachtii</name>
    <dbReference type="NCBI Taxonomy" id="97005"/>
    <lineage>
        <taxon>Eukaryota</taxon>
        <taxon>Metazoa</taxon>
        <taxon>Ecdysozoa</taxon>
        <taxon>Nematoda</taxon>
        <taxon>Chromadorea</taxon>
        <taxon>Rhabditida</taxon>
        <taxon>Tylenchina</taxon>
        <taxon>Tylenchomorpha</taxon>
        <taxon>Tylenchoidea</taxon>
        <taxon>Heteroderidae</taxon>
        <taxon>Heteroderinae</taxon>
        <taxon>Heterodera</taxon>
    </lineage>
</organism>
<feature type="domain" description="BTB" evidence="1">
    <location>
        <begin position="21"/>
        <end position="54"/>
    </location>
</feature>
<dbReference type="InterPro" id="IPR000210">
    <property type="entry name" value="BTB/POZ_dom"/>
</dbReference>
<gene>
    <name evidence="2" type="ORF">niasHS_004310</name>
</gene>
<proteinExistence type="predicted"/>
<evidence type="ECO:0000313" key="3">
    <source>
        <dbReference type="Proteomes" id="UP001620645"/>
    </source>
</evidence>
<dbReference type="SUPFAM" id="SSF54695">
    <property type="entry name" value="POZ domain"/>
    <property type="match status" value="1"/>
</dbReference>
<protein>
    <recommendedName>
        <fullName evidence="1">BTB domain-containing protein</fullName>
    </recommendedName>
</protein>
<comment type="caution">
    <text evidence="2">The sequence shown here is derived from an EMBL/GenBank/DDBJ whole genome shotgun (WGS) entry which is preliminary data.</text>
</comment>
<dbReference type="EMBL" id="JBICCN010000091">
    <property type="protein sequence ID" value="KAL3094408.1"/>
    <property type="molecule type" value="Genomic_DNA"/>
</dbReference>
<evidence type="ECO:0000313" key="2">
    <source>
        <dbReference type="EMBL" id="KAL3094408.1"/>
    </source>
</evidence>
<dbReference type="InterPro" id="IPR011333">
    <property type="entry name" value="SKP1/BTB/POZ_sf"/>
</dbReference>
<reference evidence="2 3" key="1">
    <citation type="submission" date="2024-10" db="EMBL/GenBank/DDBJ databases">
        <authorList>
            <person name="Kim D."/>
        </authorList>
    </citation>
    <scope>NUCLEOTIDE SEQUENCE [LARGE SCALE GENOMIC DNA]</scope>
    <source>
        <strain evidence="2">Taebaek</strain>
    </source>
</reference>
<evidence type="ECO:0000259" key="1">
    <source>
        <dbReference type="PROSITE" id="PS50097"/>
    </source>
</evidence>